<evidence type="ECO:0000256" key="3">
    <source>
        <dbReference type="ARBA" id="ARBA00022801"/>
    </source>
</evidence>
<dbReference type="AlphaFoldDB" id="A0A1S1YUP1"/>
<feature type="domain" description="Sulfatase N-terminal" evidence="6">
    <location>
        <begin position="26"/>
        <end position="343"/>
    </location>
</feature>
<dbReference type="Pfam" id="PF00884">
    <property type="entry name" value="Sulfatase"/>
    <property type="match status" value="1"/>
</dbReference>
<evidence type="ECO:0000256" key="2">
    <source>
        <dbReference type="ARBA" id="ARBA00022723"/>
    </source>
</evidence>
<dbReference type="InterPro" id="IPR024607">
    <property type="entry name" value="Sulfatase_CS"/>
</dbReference>
<dbReference type="STRING" id="915059.NH26_24610"/>
<comment type="similarity">
    <text evidence="1">Belongs to the sulfatase family.</text>
</comment>
<evidence type="ECO:0000256" key="5">
    <source>
        <dbReference type="SAM" id="SignalP"/>
    </source>
</evidence>
<dbReference type="Gene3D" id="3.30.1120.10">
    <property type="match status" value="1"/>
</dbReference>
<protein>
    <submittedName>
        <fullName evidence="7">Sulfatase</fullName>
    </submittedName>
</protein>
<name>A0A1S1YUP1_FLAPC</name>
<dbReference type="InterPro" id="IPR050738">
    <property type="entry name" value="Sulfatase"/>
</dbReference>
<dbReference type="GO" id="GO:0004065">
    <property type="term" value="F:arylsulfatase activity"/>
    <property type="evidence" value="ECO:0007669"/>
    <property type="project" value="TreeGrafter"/>
</dbReference>
<dbReference type="PANTHER" id="PTHR42693:SF53">
    <property type="entry name" value="ENDO-4-O-SULFATASE"/>
    <property type="match status" value="1"/>
</dbReference>
<dbReference type="InterPro" id="IPR017850">
    <property type="entry name" value="Alkaline_phosphatase_core_sf"/>
</dbReference>
<evidence type="ECO:0000259" key="6">
    <source>
        <dbReference type="Pfam" id="PF00884"/>
    </source>
</evidence>
<dbReference type="GO" id="GO:0046872">
    <property type="term" value="F:metal ion binding"/>
    <property type="evidence" value="ECO:0007669"/>
    <property type="project" value="UniProtKB-KW"/>
</dbReference>
<gene>
    <name evidence="7" type="ORF">NH26_24610</name>
</gene>
<dbReference type="Gene3D" id="3.40.720.10">
    <property type="entry name" value="Alkaline Phosphatase, subunit A"/>
    <property type="match status" value="1"/>
</dbReference>
<dbReference type="PROSITE" id="PS00523">
    <property type="entry name" value="SULFATASE_1"/>
    <property type="match status" value="1"/>
</dbReference>
<proteinExistence type="inferred from homology"/>
<dbReference type="Proteomes" id="UP000179797">
    <property type="component" value="Unassembled WGS sequence"/>
</dbReference>
<evidence type="ECO:0000256" key="4">
    <source>
        <dbReference type="ARBA" id="ARBA00022837"/>
    </source>
</evidence>
<sequence>MYKMRYLLLVSLLVINYPCVFAQNQPNIIVILSDDAGYADFGFQGSKEMKTPALDRLAKESIQCTQAYVAGAVCGPSRAALLTGKYQQRFGFEENNVPGYMQNYELKDDDMGLPLDQKTIGDYMKELGYSTGLIGKWHMGNNDKFHPTKRGFDFFYGFRGGARSYWPFSEDTLNHRQEDFMERGYKNFEEPEGYLTDVFAEETIQFLEDNKTSPFFLFLSFNAVHTPMHAKEEDLKEFPHLSGKRQQLAAMTLTMDKACDKIIQSLKEKGLDKNTIIIYTNDNGGPTDANASDNSPLSGTKANHYEGGIRVPFIFSIPDQIKQIEISNYHHVISTLDILPTCYAIGGGDINKLLDTDGVNLLPYFSASQNGNPHQTLYWKKENRGAIRHGQWKFLRFPNRPAELYDLSEDISEVHNLAYQYPEKIKEFYKMLFDWELTLSRPRWQLQRKYEGAAMERIDTYKKTEIH</sequence>
<keyword evidence="4" id="KW-0106">Calcium</keyword>
<dbReference type="OrthoDB" id="9764377at2"/>
<comment type="caution">
    <text evidence="7">The sequence shown here is derived from an EMBL/GenBank/DDBJ whole genome shotgun (WGS) entry which is preliminary data.</text>
</comment>
<dbReference type="PROSITE" id="PS00149">
    <property type="entry name" value="SULFATASE_2"/>
    <property type="match status" value="1"/>
</dbReference>
<feature type="signal peptide" evidence="5">
    <location>
        <begin position="1"/>
        <end position="22"/>
    </location>
</feature>
<keyword evidence="2" id="KW-0479">Metal-binding</keyword>
<dbReference type="InterPro" id="IPR000917">
    <property type="entry name" value="Sulfatase_N"/>
</dbReference>
<dbReference type="EMBL" id="JRYR02000002">
    <property type="protein sequence ID" value="OHX64748.1"/>
    <property type="molecule type" value="Genomic_DNA"/>
</dbReference>
<keyword evidence="8" id="KW-1185">Reference proteome</keyword>
<dbReference type="SUPFAM" id="SSF53649">
    <property type="entry name" value="Alkaline phosphatase-like"/>
    <property type="match status" value="1"/>
</dbReference>
<reference evidence="7 8" key="1">
    <citation type="journal article" date="2012" name="Int. J. Syst. Evol. Microbiol.">
        <title>Flammeovirga pacifica sp. nov., isolated from deep-sea sediment.</title>
        <authorList>
            <person name="Xu H."/>
            <person name="Fu Y."/>
            <person name="Yang N."/>
            <person name="Ding Z."/>
            <person name="Lai Q."/>
            <person name="Zeng R."/>
        </authorList>
    </citation>
    <scope>NUCLEOTIDE SEQUENCE [LARGE SCALE GENOMIC DNA]</scope>
    <source>
        <strain evidence="8">DSM 24597 / LMG 26175 / WPAGA1</strain>
    </source>
</reference>
<keyword evidence="5" id="KW-0732">Signal</keyword>
<keyword evidence="3" id="KW-0378">Hydrolase</keyword>
<accession>A0A1S1YUP1</accession>
<organism evidence="7 8">
    <name type="scientific">Flammeovirga pacifica</name>
    <dbReference type="NCBI Taxonomy" id="915059"/>
    <lineage>
        <taxon>Bacteria</taxon>
        <taxon>Pseudomonadati</taxon>
        <taxon>Bacteroidota</taxon>
        <taxon>Cytophagia</taxon>
        <taxon>Cytophagales</taxon>
        <taxon>Flammeovirgaceae</taxon>
        <taxon>Flammeovirga</taxon>
    </lineage>
</organism>
<evidence type="ECO:0000313" key="8">
    <source>
        <dbReference type="Proteomes" id="UP000179797"/>
    </source>
</evidence>
<evidence type="ECO:0000256" key="1">
    <source>
        <dbReference type="ARBA" id="ARBA00008779"/>
    </source>
</evidence>
<dbReference type="PANTHER" id="PTHR42693">
    <property type="entry name" value="ARYLSULFATASE FAMILY MEMBER"/>
    <property type="match status" value="1"/>
</dbReference>
<feature type="chain" id="PRO_5010269552" evidence="5">
    <location>
        <begin position="23"/>
        <end position="467"/>
    </location>
</feature>
<evidence type="ECO:0000313" key="7">
    <source>
        <dbReference type="EMBL" id="OHX64748.1"/>
    </source>
</evidence>